<sequence length="63" mass="7107">MVAGWAGSMALYDLAVFDPSDPVLDTMWRHDPTLETEISTLIAGRIPTLNRSADKEYWFSSME</sequence>
<evidence type="ECO:0000256" key="9">
    <source>
        <dbReference type="ARBA" id="ARBA00023276"/>
    </source>
</evidence>
<accession>A0A103YFE3</accession>
<dbReference type="STRING" id="59895.A0A103YFE3"/>
<evidence type="ECO:0000256" key="1">
    <source>
        <dbReference type="ARBA" id="ARBA00004141"/>
    </source>
</evidence>
<keyword evidence="8" id="KW-0472">Membrane</keyword>
<comment type="caution">
    <text evidence="10">The sequence shown here is derived from an EMBL/GenBank/DDBJ whole genome shotgun (WGS) entry which is preliminary data.</text>
</comment>
<evidence type="ECO:0000313" key="11">
    <source>
        <dbReference type="Proteomes" id="UP000243975"/>
    </source>
</evidence>
<keyword evidence="7" id="KW-0157">Chromophore</keyword>
<proteinExistence type="predicted"/>
<protein>
    <submittedName>
        <fullName evidence="10">Photosystem antenna protein-like protein</fullName>
    </submittedName>
</protein>
<dbReference type="GO" id="GO:0009767">
    <property type="term" value="P:photosynthetic electron transport chain"/>
    <property type="evidence" value="ECO:0007669"/>
    <property type="project" value="InterPro"/>
</dbReference>
<keyword evidence="9" id="KW-0604">Photosystem II</keyword>
<feature type="non-terminal residue" evidence="10">
    <location>
        <position position="1"/>
    </location>
</feature>
<keyword evidence="3" id="KW-0602">Photosynthesis</keyword>
<organism evidence="10 11">
    <name type="scientific">Cynara cardunculus var. scolymus</name>
    <name type="common">Globe artichoke</name>
    <name type="synonym">Cynara scolymus</name>
    <dbReference type="NCBI Taxonomy" id="59895"/>
    <lineage>
        <taxon>Eukaryota</taxon>
        <taxon>Viridiplantae</taxon>
        <taxon>Streptophyta</taxon>
        <taxon>Embryophyta</taxon>
        <taxon>Tracheophyta</taxon>
        <taxon>Spermatophyta</taxon>
        <taxon>Magnoliopsida</taxon>
        <taxon>eudicotyledons</taxon>
        <taxon>Gunneridae</taxon>
        <taxon>Pentapetalae</taxon>
        <taxon>asterids</taxon>
        <taxon>campanulids</taxon>
        <taxon>Asterales</taxon>
        <taxon>Asteraceae</taxon>
        <taxon>Carduoideae</taxon>
        <taxon>Cardueae</taxon>
        <taxon>Carduinae</taxon>
        <taxon>Cynara</taxon>
    </lineage>
</organism>
<reference evidence="10 11" key="1">
    <citation type="journal article" date="2016" name="Sci. Rep.">
        <title>The genome sequence of the outbreeding globe artichoke constructed de novo incorporating a phase-aware low-pass sequencing strategy of F1 progeny.</title>
        <authorList>
            <person name="Scaglione D."/>
            <person name="Reyes-Chin-Wo S."/>
            <person name="Acquadro A."/>
            <person name="Froenicke L."/>
            <person name="Portis E."/>
            <person name="Beitel C."/>
            <person name="Tirone M."/>
            <person name="Mauro R."/>
            <person name="Lo Monaco A."/>
            <person name="Mauromicale G."/>
            <person name="Faccioli P."/>
            <person name="Cattivelli L."/>
            <person name="Rieseberg L."/>
            <person name="Michelmore R."/>
            <person name="Lanteri S."/>
        </authorList>
    </citation>
    <scope>NUCLEOTIDE SEQUENCE [LARGE SCALE GENOMIC DNA]</scope>
    <source>
        <strain evidence="10">2C</strain>
    </source>
</reference>
<evidence type="ECO:0000256" key="5">
    <source>
        <dbReference type="ARBA" id="ARBA00022692"/>
    </source>
</evidence>
<dbReference type="SUPFAM" id="SSF161077">
    <property type="entry name" value="Photosystem II antenna protein-like"/>
    <property type="match status" value="1"/>
</dbReference>
<evidence type="ECO:0000256" key="8">
    <source>
        <dbReference type="ARBA" id="ARBA00023136"/>
    </source>
</evidence>
<dbReference type="Proteomes" id="UP000243975">
    <property type="component" value="Unassembled WGS sequence"/>
</dbReference>
<keyword evidence="4" id="KW-0934">Plastid</keyword>
<comment type="subcellular location">
    <subcellularLocation>
        <location evidence="1">Membrane</location>
        <topology evidence="1">Multi-pass membrane protein</topology>
    </subcellularLocation>
</comment>
<dbReference type="GO" id="GO:0009523">
    <property type="term" value="C:photosystem II"/>
    <property type="evidence" value="ECO:0007669"/>
    <property type="project" value="UniProtKB-KW"/>
</dbReference>
<gene>
    <name evidence="10" type="ORF">Ccrd_013548</name>
</gene>
<evidence type="ECO:0000256" key="6">
    <source>
        <dbReference type="ARBA" id="ARBA00022989"/>
    </source>
</evidence>
<name>A0A103YFE3_CYNCS</name>
<keyword evidence="6" id="KW-1133">Transmembrane helix</keyword>
<keyword evidence="2" id="KW-0148">Chlorophyll</keyword>
<keyword evidence="5" id="KW-0812">Transmembrane</keyword>
<dbReference type="InterPro" id="IPR036001">
    <property type="entry name" value="PS_II_antenna-like_sf"/>
</dbReference>
<dbReference type="InterPro" id="IPR000932">
    <property type="entry name" value="PS_antenna-like"/>
</dbReference>
<dbReference type="Gramene" id="KVI08084">
    <property type="protein sequence ID" value="KVI08084"/>
    <property type="gene ID" value="Ccrd_013548"/>
</dbReference>
<evidence type="ECO:0000256" key="4">
    <source>
        <dbReference type="ARBA" id="ARBA00022640"/>
    </source>
</evidence>
<dbReference type="GO" id="GO:0016168">
    <property type="term" value="F:chlorophyll binding"/>
    <property type="evidence" value="ECO:0007669"/>
    <property type="project" value="UniProtKB-KW"/>
</dbReference>
<dbReference type="AlphaFoldDB" id="A0A103YFE3"/>
<dbReference type="EMBL" id="LEKV01001322">
    <property type="protein sequence ID" value="KVI08084.1"/>
    <property type="molecule type" value="Genomic_DNA"/>
</dbReference>
<evidence type="ECO:0000256" key="2">
    <source>
        <dbReference type="ARBA" id="ARBA00022494"/>
    </source>
</evidence>
<evidence type="ECO:0000256" key="3">
    <source>
        <dbReference type="ARBA" id="ARBA00022531"/>
    </source>
</evidence>
<evidence type="ECO:0000256" key="7">
    <source>
        <dbReference type="ARBA" id="ARBA00022991"/>
    </source>
</evidence>
<evidence type="ECO:0000313" key="10">
    <source>
        <dbReference type="EMBL" id="KVI08084.1"/>
    </source>
</evidence>
<dbReference type="Pfam" id="PF00421">
    <property type="entry name" value="PSII"/>
    <property type="match status" value="1"/>
</dbReference>
<keyword evidence="11" id="KW-1185">Reference proteome</keyword>